<sequence length="663" mass="74566">MHPKVETYQISCSLFPSNHFSNIYNLIRFPYTAKDNDQLATIHLLQLILGCAVNCENKEKYIGAIMGMEESVQQSLMEAIQQLMCPRSSGVSEPYPEIVEERLAKAVDQCKVLLSENINLAQKCHELDLEVSRLRDEKQLILSENAKLRAKAGTVHEETDVLTGTALLGASTIAGDPVAAGLSPTVANVRIGQLQDQVTKLRNEIYRLETAKEELELKLTHAISTNQELKQKCDQLAQRADEAAHLKDELDIAREELASSTHLSAQIEQLRKRADEAVELRVRCAKLTEDNRICVERLRELEQETRFSGNLRSQAETQRMQAADARLEATEATRRADALDSELRKVREELTGTVREKMLLVTELNRLRACCEELQMCVNPTHGVEEDLVPVSPDANVQLSPAIQSQMLNLQEELSRLRTSLSSVENHISNASDTEHATVSFVTRGFQTEPITEPVSHSNNITPAPMENGFDEARGTVGCESPGSADYEVTLLRSQLAQKDRDMHELEQKYRGYLWKAREVIRVLEREQRQMRDGIKGGELTDSTEASKQEIERLRGLLVEKEDIIEKLELHHEQARRHRDAEERILVSAWYNLIGSITRDAVEQRIQAGTGPQQLPLDSGAVNHANNNCHPLSSTQEASFLERQRELHLKPPRGLTSVVVASK</sequence>
<dbReference type="GO" id="GO:0005874">
    <property type="term" value="C:microtubule"/>
    <property type="evidence" value="ECO:0007669"/>
    <property type="project" value="UniProtKB-KW"/>
</dbReference>
<dbReference type="InterPro" id="IPR008636">
    <property type="entry name" value="Hook_C"/>
</dbReference>
<feature type="domain" description="Hook C-terminal" evidence="8">
    <location>
        <begin position="489"/>
        <end position="614"/>
    </location>
</feature>
<keyword evidence="3" id="KW-0963">Cytoplasm</keyword>
<evidence type="ECO:0000256" key="4">
    <source>
        <dbReference type="ARBA" id="ARBA00022701"/>
    </source>
</evidence>
<dbReference type="InterPro" id="IPR036872">
    <property type="entry name" value="CH_dom_sf"/>
</dbReference>
<dbReference type="GO" id="GO:0051959">
    <property type="term" value="F:dynein light intermediate chain binding"/>
    <property type="evidence" value="ECO:0007669"/>
    <property type="project" value="TreeGrafter"/>
</dbReference>
<evidence type="ECO:0000256" key="5">
    <source>
        <dbReference type="ARBA" id="ARBA00023054"/>
    </source>
</evidence>
<evidence type="ECO:0000256" key="2">
    <source>
        <dbReference type="ARBA" id="ARBA00006946"/>
    </source>
</evidence>
<dbReference type="GO" id="GO:0008017">
    <property type="term" value="F:microtubule binding"/>
    <property type="evidence" value="ECO:0007669"/>
    <property type="project" value="InterPro"/>
</dbReference>
<dbReference type="PANTHER" id="PTHR18947:SF39">
    <property type="entry name" value="PROTEIN HOOK"/>
    <property type="match status" value="1"/>
</dbReference>
<dbReference type="GO" id="GO:0005813">
    <property type="term" value="C:centrosome"/>
    <property type="evidence" value="ECO:0007669"/>
    <property type="project" value="TreeGrafter"/>
</dbReference>
<keyword evidence="11" id="KW-1185">Reference proteome</keyword>
<keyword evidence="4" id="KW-0493">Microtubule</keyword>
<dbReference type="GO" id="GO:0005737">
    <property type="term" value="C:cytoplasm"/>
    <property type="evidence" value="ECO:0007669"/>
    <property type="project" value="TreeGrafter"/>
</dbReference>
<evidence type="ECO:0000256" key="6">
    <source>
        <dbReference type="ARBA" id="ARBA00023212"/>
    </source>
</evidence>
<dbReference type="PANTHER" id="PTHR18947">
    <property type="entry name" value="HOOK PROTEINS"/>
    <property type="match status" value="1"/>
</dbReference>
<dbReference type="OrthoDB" id="49395at2759"/>
<evidence type="ECO:0000259" key="8">
    <source>
        <dbReference type="Pfam" id="PF05622"/>
    </source>
</evidence>
<dbReference type="Pfam" id="PF19047">
    <property type="entry name" value="HOOK_N"/>
    <property type="match status" value="1"/>
</dbReference>
<evidence type="ECO:0000313" key="10">
    <source>
        <dbReference type="EMBL" id="KAA0189687.1"/>
    </source>
</evidence>
<feature type="coiled-coil region" evidence="7">
    <location>
        <begin position="551"/>
        <end position="585"/>
    </location>
</feature>
<dbReference type="EMBL" id="LUCM01007589">
    <property type="protein sequence ID" value="KAA0189687.1"/>
    <property type="molecule type" value="Genomic_DNA"/>
</dbReference>
<reference evidence="10" key="1">
    <citation type="submission" date="2019-05" db="EMBL/GenBank/DDBJ databases">
        <title>Annotation for the trematode Fasciolopsis buski.</title>
        <authorList>
            <person name="Choi Y.-J."/>
        </authorList>
    </citation>
    <scope>NUCLEOTIDE SEQUENCE</scope>
    <source>
        <strain evidence="10">HT</strain>
        <tissue evidence="10">Whole worm</tissue>
    </source>
</reference>
<feature type="coiled-coil region" evidence="7">
    <location>
        <begin position="117"/>
        <end position="151"/>
    </location>
</feature>
<evidence type="ECO:0000256" key="1">
    <source>
        <dbReference type="ARBA" id="ARBA00004245"/>
    </source>
</evidence>
<feature type="coiled-coil region" evidence="7">
    <location>
        <begin position="191"/>
        <end position="356"/>
    </location>
</feature>
<comment type="similarity">
    <text evidence="2">Belongs to the hook family.</text>
</comment>
<keyword evidence="5 7" id="KW-0175">Coiled coil</keyword>
<dbReference type="GO" id="GO:0031122">
    <property type="term" value="P:cytoplasmic microtubule organization"/>
    <property type="evidence" value="ECO:0007669"/>
    <property type="project" value="InterPro"/>
</dbReference>
<dbReference type="Gene3D" id="1.10.418.10">
    <property type="entry name" value="Calponin-like domain"/>
    <property type="match status" value="1"/>
</dbReference>
<proteinExistence type="inferred from homology"/>
<evidence type="ECO:0000256" key="3">
    <source>
        <dbReference type="ARBA" id="ARBA00022490"/>
    </source>
</evidence>
<dbReference type="InterPro" id="IPR043936">
    <property type="entry name" value="HOOK_N"/>
</dbReference>
<organism evidence="10 11">
    <name type="scientific">Fasciolopsis buskii</name>
    <dbReference type="NCBI Taxonomy" id="27845"/>
    <lineage>
        <taxon>Eukaryota</taxon>
        <taxon>Metazoa</taxon>
        <taxon>Spiralia</taxon>
        <taxon>Lophotrochozoa</taxon>
        <taxon>Platyhelminthes</taxon>
        <taxon>Trematoda</taxon>
        <taxon>Digenea</taxon>
        <taxon>Plagiorchiida</taxon>
        <taxon>Echinostomata</taxon>
        <taxon>Echinostomatoidea</taxon>
        <taxon>Fasciolidae</taxon>
        <taxon>Fasciolopsis</taxon>
    </lineage>
</organism>
<feature type="domain" description="HOOK N-terminal" evidence="9">
    <location>
        <begin position="42"/>
        <end position="82"/>
    </location>
</feature>
<protein>
    <submittedName>
        <fullName evidence="10">Hook 3</fullName>
    </submittedName>
</protein>
<evidence type="ECO:0000259" key="9">
    <source>
        <dbReference type="Pfam" id="PF19047"/>
    </source>
</evidence>
<feature type="domain" description="Hook C-terminal" evidence="8">
    <location>
        <begin position="122"/>
        <end position="418"/>
    </location>
</feature>
<accession>A0A8E0VHE0</accession>
<dbReference type="Proteomes" id="UP000728185">
    <property type="component" value="Unassembled WGS sequence"/>
</dbReference>
<name>A0A8E0VHE0_9TREM</name>
<dbReference type="AlphaFoldDB" id="A0A8E0VHE0"/>
<comment type="caution">
    <text evidence="10">The sequence shown here is derived from an EMBL/GenBank/DDBJ whole genome shotgun (WGS) entry which is preliminary data.</text>
</comment>
<dbReference type="Pfam" id="PF05622">
    <property type="entry name" value="HOOK"/>
    <property type="match status" value="2"/>
</dbReference>
<evidence type="ECO:0000256" key="7">
    <source>
        <dbReference type="SAM" id="Coils"/>
    </source>
</evidence>
<dbReference type="GO" id="GO:0030705">
    <property type="term" value="P:cytoskeleton-dependent intracellular transport"/>
    <property type="evidence" value="ECO:0007669"/>
    <property type="project" value="InterPro"/>
</dbReference>
<evidence type="ECO:0000313" key="11">
    <source>
        <dbReference type="Proteomes" id="UP000728185"/>
    </source>
</evidence>
<gene>
    <name evidence="10" type="ORF">FBUS_04457</name>
</gene>
<dbReference type="SUPFAM" id="SSF116907">
    <property type="entry name" value="Hook domain"/>
    <property type="match status" value="1"/>
</dbReference>
<keyword evidence="6" id="KW-0206">Cytoskeleton</keyword>
<comment type="subcellular location">
    <subcellularLocation>
        <location evidence="1">Cytoplasm</location>
        <location evidence="1">Cytoskeleton</location>
    </subcellularLocation>
</comment>